<organism evidence="9">
    <name type="scientific">Darwinula stevensoni</name>
    <dbReference type="NCBI Taxonomy" id="69355"/>
    <lineage>
        <taxon>Eukaryota</taxon>
        <taxon>Metazoa</taxon>
        <taxon>Ecdysozoa</taxon>
        <taxon>Arthropoda</taxon>
        <taxon>Crustacea</taxon>
        <taxon>Oligostraca</taxon>
        <taxon>Ostracoda</taxon>
        <taxon>Podocopa</taxon>
        <taxon>Podocopida</taxon>
        <taxon>Darwinulocopina</taxon>
        <taxon>Darwinuloidea</taxon>
        <taxon>Darwinulidae</taxon>
        <taxon>Darwinula</taxon>
    </lineage>
</organism>
<comment type="similarity">
    <text evidence="2">Belongs to the nucleotide-sugar transporter family. SLC35B subfamily.</text>
</comment>
<dbReference type="Pfam" id="PF08449">
    <property type="entry name" value="UAA"/>
    <property type="match status" value="1"/>
</dbReference>
<dbReference type="OrthoDB" id="999962at2759"/>
<feature type="transmembrane region" description="Helical" evidence="8">
    <location>
        <begin position="91"/>
        <end position="109"/>
    </location>
</feature>
<accession>A0A7R9ADM4</accession>
<dbReference type="EMBL" id="LR903763">
    <property type="protein sequence ID" value="CAD7252255.1"/>
    <property type="molecule type" value="Genomic_DNA"/>
</dbReference>
<evidence type="ECO:0000256" key="4">
    <source>
        <dbReference type="ARBA" id="ARBA00022597"/>
    </source>
</evidence>
<feature type="transmembrane region" description="Helical" evidence="8">
    <location>
        <begin position="29"/>
        <end position="49"/>
    </location>
</feature>
<dbReference type="InterPro" id="IPR037185">
    <property type="entry name" value="EmrE-like"/>
</dbReference>
<feature type="transmembrane region" description="Helical" evidence="8">
    <location>
        <begin position="56"/>
        <end position="76"/>
    </location>
</feature>
<dbReference type="Proteomes" id="UP000677054">
    <property type="component" value="Unassembled WGS sequence"/>
</dbReference>
<evidence type="ECO:0000256" key="8">
    <source>
        <dbReference type="SAM" id="Phobius"/>
    </source>
</evidence>
<gene>
    <name evidence="9" type="ORF">DSTB1V02_LOCUS12013</name>
</gene>
<reference evidence="9" key="1">
    <citation type="submission" date="2020-11" db="EMBL/GenBank/DDBJ databases">
        <authorList>
            <person name="Tran Van P."/>
        </authorList>
    </citation>
    <scope>NUCLEOTIDE SEQUENCE</scope>
</reference>
<evidence type="ECO:0000256" key="5">
    <source>
        <dbReference type="ARBA" id="ARBA00022692"/>
    </source>
</evidence>
<keyword evidence="3" id="KW-0813">Transport</keyword>
<dbReference type="PANTHER" id="PTHR10778">
    <property type="entry name" value="SOLUTE CARRIER FAMILY 35 MEMBER B"/>
    <property type="match status" value="1"/>
</dbReference>
<keyword evidence="6 8" id="KW-1133">Transmembrane helix</keyword>
<dbReference type="GO" id="GO:0005464">
    <property type="term" value="F:UDP-xylose transmembrane transporter activity"/>
    <property type="evidence" value="ECO:0007669"/>
    <property type="project" value="TreeGrafter"/>
</dbReference>
<evidence type="ECO:0000256" key="3">
    <source>
        <dbReference type="ARBA" id="ARBA00022448"/>
    </source>
</evidence>
<evidence type="ECO:0000256" key="7">
    <source>
        <dbReference type="ARBA" id="ARBA00023136"/>
    </source>
</evidence>
<dbReference type="GO" id="GO:0005789">
    <property type="term" value="C:endoplasmic reticulum membrane"/>
    <property type="evidence" value="ECO:0007669"/>
    <property type="project" value="TreeGrafter"/>
</dbReference>
<evidence type="ECO:0000313" key="10">
    <source>
        <dbReference type="Proteomes" id="UP000677054"/>
    </source>
</evidence>
<dbReference type="GO" id="GO:0000139">
    <property type="term" value="C:Golgi membrane"/>
    <property type="evidence" value="ECO:0007669"/>
    <property type="project" value="TreeGrafter"/>
</dbReference>
<keyword evidence="5 8" id="KW-0812">Transmembrane</keyword>
<comment type="subcellular location">
    <subcellularLocation>
        <location evidence="1">Endomembrane system</location>
        <topology evidence="1">Multi-pass membrane protein</topology>
    </subcellularLocation>
</comment>
<evidence type="ECO:0000313" key="9">
    <source>
        <dbReference type="EMBL" id="CAD7252255.1"/>
    </source>
</evidence>
<keyword evidence="7 8" id="KW-0472">Membrane</keyword>
<evidence type="ECO:0000256" key="6">
    <source>
        <dbReference type="ARBA" id="ARBA00022989"/>
    </source>
</evidence>
<dbReference type="SUPFAM" id="SSF103481">
    <property type="entry name" value="Multidrug resistance efflux transporter EmrE"/>
    <property type="match status" value="1"/>
</dbReference>
<protein>
    <recommendedName>
        <fullName evidence="11">UDP-xylose and UDP-N-acetylglucosamine transporter</fullName>
    </recommendedName>
</protein>
<keyword evidence="4" id="KW-0762">Sugar transport</keyword>
<dbReference type="EMBL" id="CAJPEV010004246">
    <property type="protein sequence ID" value="CAG0901453.1"/>
    <property type="molecule type" value="Genomic_DNA"/>
</dbReference>
<keyword evidence="10" id="KW-1185">Reference proteome</keyword>
<feature type="transmembrane region" description="Helical" evidence="8">
    <location>
        <begin position="192"/>
        <end position="218"/>
    </location>
</feature>
<evidence type="ECO:0000256" key="1">
    <source>
        <dbReference type="ARBA" id="ARBA00004127"/>
    </source>
</evidence>
<evidence type="ECO:0008006" key="11">
    <source>
        <dbReference type="Google" id="ProtNLM"/>
    </source>
</evidence>
<dbReference type="InterPro" id="IPR013657">
    <property type="entry name" value="SCL35B1-4/HUT1"/>
</dbReference>
<dbReference type="AlphaFoldDB" id="A0A7R9ADM4"/>
<name>A0A7R9ADM4_9CRUS</name>
<evidence type="ECO:0000256" key="2">
    <source>
        <dbReference type="ARBA" id="ARBA00010694"/>
    </source>
</evidence>
<proteinExistence type="inferred from homology"/>
<dbReference type="GO" id="GO:0005462">
    <property type="term" value="F:UDP-N-acetylglucosamine transmembrane transporter activity"/>
    <property type="evidence" value="ECO:0007669"/>
    <property type="project" value="TreeGrafter"/>
</dbReference>
<sequence>MTCYVALVLMFFSANVANNYALGFRISVPLFLIFRSGSLLANMFLGILIKKRSYPLSKYASVAMVTAGIFICTYASGANIGKDALHPSRDFAVWLTGIGVLTFSLLMSARLGIYQETLAEKFGKHPQESMFYSHMLPLPGFLLFGWDLWTHAKVLLGYLCLSCVFTLTTECTSLTVTLVVTLRKFLSLVFSILYFSNPFTPAHWAGAGLVFAGTGLYLDLPDLVWARLRPAAEKRDSNPEEGENLLPAEK</sequence>
<dbReference type="PANTHER" id="PTHR10778:SF4">
    <property type="entry name" value="NUCLEOTIDE SUGAR TRANSPORTER SLC35B4"/>
    <property type="match status" value="1"/>
</dbReference>